<evidence type="ECO:0000313" key="4">
    <source>
        <dbReference type="EMBL" id="MDN0024956.1"/>
    </source>
</evidence>
<dbReference type="AlphaFoldDB" id="A0AAW7JVF9"/>
<feature type="domain" description="GmrSD restriction endonucleases N-terminal" evidence="1">
    <location>
        <begin position="6"/>
        <end position="223"/>
    </location>
</feature>
<dbReference type="PANTHER" id="PTHR35149">
    <property type="entry name" value="SLL5132 PROTEIN"/>
    <property type="match status" value="1"/>
</dbReference>
<dbReference type="EMBL" id="JAUEIE010000003">
    <property type="protein sequence ID" value="MDN0022357.1"/>
    <property type="molecule type" value="Genomic_DNA"/>
</dbReference>
<organism evidence="4 6">
    <name type="scientific">Leyella lascolaii</name>
    <dbReference type="NCBI Taxonomy" id="1776379"/>
    <lineage>
        <taxon>Bacteria</taxon>
        <taxon>Pseudomonadati</taxon>
        <taxon>Bacteroidota</taxon>
        <taxon>Bacteroidia</taxon>
        <taxon>Bacteroidales</taxon>
        <taxon>Prevotellaceae</taxon>
        <taxon>Leyella</taxon>
    </lineage>
</organism>
<dbReference type="Pfam" id="PF03235">
    <property type="entry name" value="GmrSD_N"/>
    <property type="match status" value="1"/>
</dbReference>
<keyword evidence="4" id="KW-0255">Endonuclease</keyword>
<keyword evidence="4" id="KW-0540">Nuclease</keyword>
<dbReference type="EMBL" id="JAUEIF010000003">
    <property type="protein sequence ID" value="MDN0024956.1"/>
    <property type="molecule type" value="Genomic_DNA"/>
</dbReference>
<dbReference type="GO" id="GO:0004519">
    <property type="term" value="F:endonuclease activity"/>
    <property type="evidence" value="ECO:0007669"/>
    <property type="project" value="UniProtKB-KW"/>
</dbReference>
<name>A0AAW7JVF9_9BACT</name>
<reference evidence="4" key="2">
    <citation type="submission" date="2023-08" db="EMBL/GenBank/DDBJ databases">
        <title>Identification and characterization of horizontal gene transfer across gut microbiota members of farm animals based on homology search.</title>
        <authorList>
            <person name="Schwarzerova J."/>
            <person name="Nykrynova M."/>
            <person name="Jureckova K."/>
            <person name="Cejkova D."/>
            <person name="Rychlik I."/>
        </authorList>
    </citation>
    <scope>NUCLEOTIDE SEQUENCE</scope>
    <source>
        <strain evidence="4">ET15</strain>
        <strain evidence="3">ET37</strain>
    </source>
</reference>
<evidence type="ECO:0000259" key="1">
    <source>
        <dbReference type="Pfam" id="PF03235"/>
    </source>
</evidence>
<keyword evidence="5" id="KW-1185">Reference proteome</keyword>
<dbReference type="RefSeq" id="WP_289824928.1">
    <property type="nucleotide sequence ID" value="NZ_JAUEIE010000003.1"/>
</dbReference>
<evidence type="ECO:0000259" key="2">
    <source>
        <dbReference type="Pfam" id="PF07510"/>
    </source>
</evidence>
<dbReference type="InterPro" id="IPR011089">
    <property type="entry name" value="GmrSD_C"/>
</dbReference>
<dbReference type="InterPro" id="IPR004919">
    <property type="entry name" value="GmrSD_N"/>
</dbReference>
<gene>
    <name evidence="3" type="ORF">QVN81_04880</name>
    <name evidence="4" type="ORF">QVN84_05415</name>
</gene>
<keyword evidence="4" id="KW-0378">Hydrolase</keyword>
<accession>A0AAW7JVF9</accession>
<comment type="caution">
    <text evidence="4">The sequence shown here is derived from an EMBL/GenBank/DDBJ whole genome shotgun (WGS) entry which is preliminary data.</text>
</comment>
<sequence>MKSTTLKDLFAKPDIRFVIPEFQRAYTWGERQFSQFVEDLMECGKNYFLGHFLFEKSENTLYIIDGQQRLTTCVIFFSVLINAIRHRQDEWTNAGNADDITGLLKNITDRYLKDNTSNRLKFTTVSYDNNFFIDAIIEYKESVHEEELTSKSRIAMRNARAYFEDEMSKVSVPQMLSWADTLENASLTTFIVKDKLQAAQIFAYQNDRGKKLTNLEVLKAYFMLQLFRQGNDSDGTAYIENAFEEIYRDIVLITVDEDNVLNYYWKATGPNGYYSDKVVSEVKDWLKSIPQDKLTIQIKRFVNGLSRAFSIVRQIEQDYSFYTANLKCMNNMAYSYPMLIKARLSDVSDEVYMRLIRLMENLTFRILVRGGRADIKGRLHNVIQNAYDTESFDRQIDDVKQKLNNDMWWGYWSDAEMISHIRSGWFYRNPVDNYLLWRYEQYLCNDNNPIPKITYEDVISDKSIEHIAPQTQDSPLENGYGVYADKENPKEGIVSGEWMNSVGNLMLMAGRQNSSLGNRPFADKLRTYGTDNLLNQQKEIMEFVVDREHPVWDKSCIEKRFNKIVRAAKEIWSLDNI</sequence>
<dbReference type="Proteomes" id="UP001167831">
    <property type="component" value="Unassembled WGS sequence"/>
</dbReference>
<dbReference type="Pfam" id="PF07510">
    <property type="entry name" value="GmrSD_C"/>
    <property type="match status" value="1"/>
</dbReference>
<dbReference type="PANTHER" id="PTHR35149:SF1">
    <property type="entry name" value="DUF5655 DOMAIN-CONTAINING PROTEIN"/>
    <property type="match status" value="1"/>
</dbReference>
<evidence type="ECO:0000313" key="5">
    <source>
        <dbReference type="Proteomes" id="UP001167831"/>
    </source>
</evidence>
<feature type="domain" description="GmrSD restriction endonucleases C-terminal" evidence="2">
    <location>
        <begin position="433"/>
        <end position="566"/>
    </location>
</feature>
<reference evidence="4" key="1">
    <citation type="submission" date="2023-06" db="EMBL/GenBank/DDBJ databases">
        <authorList>
            <person name="Zeman M."/>
            <person name="Kubasova T."/>
            <person name="Jahodarova E."/>
            <person name="Nykrynova M."/>
            <person name="Rychlik I."/>
        </authorList>
    </citation>
    <scope>NUCLEOTIDE SEQUENCE</scope>
    <source>
        <strain evidence="4">ET15</strain>
        <strain evidence="3">ET37</strain>
    </source>
</reference>
<evidence type="ECO:0000313" key="6">
    <source>
        <dbReference type="Proteomes" id="UP001168478"/>
    </source>
</evidence>
<proteinExistence type="predicted"/>
<evidence type="ECO:0000313" key="3">
    <source>
        <dbReference type="EMBL" id="MDN0022357.1"/>
    </source>
</evidence>
<dbReference type="Proteomes" id="UP001168478">
    <property type="component" value="Unassembled WGS sequence"/>
</dbReference>
<protein>
    <submittedName>
        <fullName evidence="4">DUF262 domain-containing HNH endonuclease family protein</fullName>
    </submittedName>
</protein>